<dbReference type="GO" id="GO:0003677">
    <property type="term" value="F:DNA binding"/>
    <property type="evidence" value="ECO:0007669"/>
    <property type="project" value="UniProtKB-KW"/>
</dbReference>
<dbReference type="PROSITE" id="PS51217">
    <property type="entry name" value="UVRD_HELICASE_CTER"/>
    <property type="match status" value="1"/>
</dbReference>
<dbReference type="GO" id="GO:0004527">
    <property type="term" value="F:exonuclease activity"/>
    <property type="evidence" value="ECO:0007669"/>
    <property type="project" value="UniProtKB-KW"/>
</dbReference>
<dbReference type="RefSeq" id="WP_107892579.1">
    <property type="nucleotide sequence ID" value="NZ_NHSI01000051.1"/>
</dbReference>
<keyword evidence="8" id="KW-0238">DNA-binding</keyword>
<dbReference type="Pfam" id="PF13361">
    <property type="entry name" value="UvrD_C"/>
    <property type="match status" value="1"/>
</dbReference>
<dbReference type="InterPro" id="IPR014151">
    <property type="entry name" value="DNA_helicase_AddA"/>
</dbReference>
<dbReference type="EC" id="5.6.2.4" evidence="12"/>
<keyword evidence="1" id="KW-0540">Nuclease</keyword>
<dbReference type="Gene3D" id="3.90.320.10">
    <property type="match status" value="1"/>
</dbReference>
<sequence length="1139" mass="124088">MTRDAATLRQMQAAAPFRSTWLSANAGSGKTRVLTNRVARLLLCDVPPQRILCLTYTKAAASEMQNRLFGELGKWAMLDDAPLAQALADLGHEAAPDETTLRRARRLFARAIETPGGLKIQTIHSFCAALLRRFPLEAGVSPQFVEMDDRAARRLRAEIVEDLADGSRRGAFDAMAAHYMGDDLDGLTEEIVRHRTQFPDTPDATALARLLGLSETLTEETLLAQVFTGGESALFGTLLPALRAGSATDIRAADRLSPLDVTAPTPETLKALEAVFLSGAKTKTPFSAKVGRFPTRATRAKLETGAQALDDLMQRVADARPLRLGLAARERTLALHRFAAAFLPEYDRRKQAHGWLDFDDLILRARALLTDPGVAAWVLFRLDGGIDHILVDEAQDTAPEQWKVIEQLAQEFTAGAGARDETRTVFVVGDKKQSIYSFQGADPDGFDRMREAFAQRLEGGTPLQDLTLEYSFRSAPAILNLVDTTFPEGARAGLGRDVTHRAFKTDLPGRVDLWPVIEPADETEPPHWADPVDTLSPEHHAVQLARRMAGEIRAMIDRKETVLDGAVRRPVSEGDFLILVQRRSDLFHEIIRACKSAGLAIAGADRLKLGGEIAVRDLHATLAFLATPEDDLSLATALRSPLFGWGEGAVYDLAAGREGRHLWQTLRRRGGPEVEILTALRDSSDFLRPYELLERILTRHRGRQNLIARLGPEAEDGIDALLAQALAYERMEVPSLTGFLSWLDSGDVEIKRQLDSAGDRIRVMTVHGAKGLEAPIVILPDTADRPLRPRNEILPAGLPLWRTPADDSPPAIAQAAQAWRQRQEEERARLLYVAMTRAEQWLIVAAAGRLNKDGQDWYQTVRAGMERGGATVHDFPFGAGLRLENGCWGGRHAAPFRSRGPDALPALPDWATTPAPRPARPHTPLSPSGLGGAKGLSAQQPDDTGEPLAWGSWVHLLLEHLPRIAPDARRMAGQTLLAGAGAPEPAHAGILAEAEAVLEAPDLAGIFTPDSLAEVEVTAPFPGSGAVMLGAVDRLIVQPDRILAVDYKTNAVVAAGPEDVPEGILRQMGAYAAALRQIYPDRPVETAILWTRTRTLMSLPDSLITQALARVQLDGTEKAPYLPASTTQGEPDADPCRNR</sequence>
<dbReference type="Pfam" id="PF12705">
    <property type="entry name" value="PDDEXK_1"/>
    <property type="match status" value="1"/>
</dbReference>
<dbReference type="PROSITE" id="PS51198">
    <property type="entry name" value="UVRD_HELICASE_ATP_BIND"/>
    <property type="match status" value="1"/>
</dbReference>
<evidence type="ECO:0000259" key="18">
    <source>
        <dbReference type="PROSITE" id="PS51217"/>
    </source>
</evidence>
<dbReference type="InterPro" id="IPR011604">
    <property type="entry name" value="PDDEXK-like_dom_sf"/>
</dbReference>
<evidence type="ECO:0000256" key="6">
    <source>
        <dbReference type="ARBA" id="ARBA00022839"/>
    </source>
</evidence>
<evidence type="ECO:0000313" key="19">
    <source>
        <dbReference type="EMBL" id="PTN01933.1"/>
    </source>
</evidence>
<keyword evidence="4 15" id="KW-0378">Hydrolase</keyword>
<feature type="region of interest" description="Disordered" evidence="16">
    <location>
        <begin position="1119"/>
        <end position="1139"/>
    </location>
</feature>
<evidence type="ECO:0000256" key="3">
    <source>
        <dbReference type="ARBA" id="ARBA00022763"/>
    </source>
</evidence>
<gene>
    <name evidence="19" type="ORF">C8N32_10957</name>
</gene>
<dbReference type="InterPro" id="IPR000212">
    <property type="entry name" value="DNA_helicase_UvrD/REP"/>
</dbReference>
<evidence type="ECO:0000256" key="2">
    <source>
        <dbReference type="ARBA" id="ARBA00022741"/>
    </source>
</evidence>
<evidence type="ECO:0000256" key="10">
    <source>
        <dbReference type="ARBA" id="ARBA00023235"/>
    </source>
</evidence>
<name>A0A2T5BRM2_9RHOB</name>
<keyword evidence="3" id="KW-0227">DNA damage</keyword>
<evidence type="ECO:0000256" key="14">
    <source>
        <dbReference type="ARBA" id="ARBA00048988"/>
    </source>
</evidence>
<keyword evidence="9" id="KW-0234">DNA repair</keyword>
<feature type="domain" description="UvrD-like helicase ATP-binding" evidence="17">
    <location>
        <begin position="3"/>
        <end position="475"/>
    </location>
</feature>
<comment type="catalytic activity">
    <reaction evidence="11">
        <text>Couples ATP hydrolysis with the unwinding of duplex DNA by translocating in the 3'-5' direction.</text>
        <dbReference type="EC" id="5.6.2.4"/>
    </reaction>
</comment>
<dbReference type="NCBIfam" id="TIGR02784">
    <property type="entry name" value="addA_alphas"/>
    <property type="match status" value="1"/>
</dbReference>
<evidence type="ECO:0000256" key="11">
    <source>
        <dbReference type="ARBA" id="ARBA00034617"/>
    </source>
</evidence>
<evidence type="ECO:0000256" key="8">
    <source>
        <dbReference type="ARBA" id="ARBA00023125"/>
    </source>
</evidence>
<evidence type="ECO:0000256" key="9">
    <source>
        <dbReference type="ARBA" id="ARBA00023204"/>
    </source>
</evidence>
<dbReference type="SUPFAM" id="SSF52540">
    <property type="entry name" value="P-loop containing nucleoside triphosphate hydrolases"/>
    <property type="match status" value="1"/>
</dbReference>
<dbReference type="PANTHER" id="PTHR11070">
    <property type="entry name" value="UVRD / RECB / PCRA DNA HELICASE FAMILY MEMBER"/>
    <property type="match status" value="1"/>
</dbReference>
<dbReference type="AlphaFoldDB" id="A0A2T5BRM2"/>
<keyword evidence="2 15" id="KW-0547">Nucleotide-binding</keyword>
<evidence type="ECO:0000256" key="4">
    <source>
        <dbReference type="ARBA" id="ARBA00022801"/>
    </source>
</evidence>
<evidence type="ECO:0000256" key="13">
    <source>
        <dbReference type="ARBA" id="ARBA00034923"/>
    </source>
</evidence>
<dbReference type="InterPro" id="IPR014016">
    <property type="entry name" value="UvrD-like_ATP-bd"/>
</dbReference>
<dbReference type="GO" id="GO:0000725">
    <property type="term" value="P:recombinational repair"/>
    <property type="evidence" value="ECO:0007669"/>
    <property type="project" value="TreeGrafter"/>
</dbReference>
<dbReference type="InterPro" id="IPR027417">
    <property type="entry name" value="P-loop_NTPase"/>
</dbReference>
<comment type="catalytic activity">
    <reaction evidence="14">
        <text>ATP + H2O = ADP + phosphate + H(+)</text>
        <dbReference type="Rhea" id="RHEA:13065"/>
        <dbReference type="ChEBI" id="CHEBI:15377"/>
        <dbReference type="ChEBI" id="CHEBI:15378"/>
        <dbReference type="ChEBI" id="CHEBI:30616"/>
        <dbReference type="ChEBI" id="CHEBI:43474"/>
        <dbReference type="ChEBI" id="CHEBI:456216"/>
        <dbReference type="EC" id="5.6.2.4"/>
    </reaction>
</comment>
<dbReference type="InterPro" id="IPR038726">
    <property type="entry name" value="PDDEXK_AddAB-type"/>
</dbReference>
<organism evidence="19 20">
    <name type="scientific">Rhodovulum imhoffii</name>
    <dbReference type="NCBI Taxonomy" id="365340"/>
    <lineage>
        <taxon>Bacteria</taxon>
        <taxon>Pseudomonadati</taxon>
        <taxon>Pseudomonadota</taxon>
        <taxon>Alphaproteobacteria</taxon>
        <taxon>Rhodobacterales</taxon>
        <taxon>Paracoccaceae</taxon>
        <taxon>Rhodovulum</taxon>
    </lineage>
</organism>
<dbReference type="GO" id="GO:0005829">
    <property type="term" value="C:cytosol"/>
    <property type="evidence" value="ECO:0007669"/>
    <property type="project" value="TreeGrafter"/>
</dbReference>
<evidence type="ECO:0000256" key="1">
    <source>
        <dbReference type="ARBA" id="ARBA00022722"/>
    </source>
</evidence>
<dbReference type="Gene3D" id="1.10.486.10">
    <property type="entry name" value="PCRA, domain 4"/>
    <property type="match status" value="1"/>
</dbReference>
<evidence type="ECO:0000256" key="7">
    <source>
        <dbReference type="ARBA" id="ARBA00022840"/>
    </source>
</evidence>
<proteinExistence type="predicted"/>
<keyword evidence="6" id="KW-0269">Exonuclease</keyword>
<dbReference type="GO" id="GO:0043138">
    <property type="term" value="F:3'-5' DNA helicase activity"/>
    <property type="evidence" value="ECO:0007669"/>
    <property type="project" value="UniProtKB-EC"/>
</dbReference>
<dbReference type="Pfam" id="PF00580">
    <property type="entry name" value="UvrD-helicase"/>
    <property type="match status" value="1"/>
</dbReference>
<keyword evidence="20" id="KW-1185">Reference proteome</keyword>
<feature type="binding site" evidence="15">
    <location>
        <begin position="24"/>
        <end position="31"/>
    </location>
    <ligand>
        <name>ATP</name>
        <dbReference type="ChEBI" id="CHEBI:30616"/>
    </ligand>
</feature>
<protein>
    <recommendedName>
        <fullName evidence="12">DNA 3'-5' helicase</fullName>
        <ecNumber evidence="12">5.6.2.4</ecNumber>
    </recommendedName>
    <alternativeName>
        <fullName evidence="13">DNA 3'-5' helicase II</fullName>
    </alternativeName>
</protein>
<evidence type="ECO:0000256" key="5">
    <source>
        <dbReference type="ARBA" id="ARBA00022806"/>
    </source>
</evidence>
<evidence type="ECO:0000256" key="12">
    <source>
        <dbReference type="ARBA" id="ARBA00034808"/>
    </source>
</evidence>
<dbReference type="Proteomes" id="UP000243859">
    <property type="component" value="Unassembled WGS sequence"/>
</dbReference>
<keyword evidence="10" id="KW-0413">Isomerase</keyword>
<evidence type="ECO:0000256" key="16">
    <source>
        <dbReference type="SAM" id="MobiDB-lite"/>
    </source>
</evidence>
<evidence type="ECO:0000259" key="17">
    <source>
        <dbReference type="PROSITE" id="PS51198"/>
    </source>
</evidence>
<feature type="domain" description="UvrD-like helicase C-terminal" evidence="18">
    <location>
        <begin position="501"/>
        <end position="771"/>
    </location>
</feature>
<comment type="caution">
    <text evidence="19">The sequence shown here is derived from an EMBL/GenBank/DDBJ whole genome shotgun (WGS) entry which is preliminary data.</text>
</comment>
<accession>A0A2T5BRM2</accession>
<dbReference type="PANTHER" id="PTHR11070:SF2">
    <property type="entry name" value="ATP-DEPENDENT DNA HELICASE SRS2"/>
    <property type="match status" value="1"/>
</dbReference>
<dbReference type="GO" id="GO:0005524">
    <property type="term" value="F:ATP binding"/>
    <property type="evidence" value="ECO:0007669"/>
    <property type="project" value="UniProtKB-UniRule"/>
</dbReference>
<keyword evidence="5 15" id="KW-0347">Helicase</keyword>
<dbReference type="InterPro" id="IPR014017">
    <property type="entry name" value="DNA_helicase_UvrD-like_C"/>
</dbReference>
<dbReference type="OrthoDB" id="9810135at2"/>
<feature type="region of interest" description="Disordered" evidence="16">
    <location>
        <begin position="904"/>
        <end position="944"/>
    </location>
</feature>
<evidence type="ECO:0000256" key="15">
    <source>
        <dbReference type="PROSITE-ProRule" id="PRU00560"/>
    </source>
</evidence>
<keyword evidence="7 15" id="KW-0067">ATP-binding</keyword>
<dbReference type="GO" id="GO:0033202">
    <property type="term" value="C:DNA helicase complex"/>
    <property type="evidence" value="ECO:0007669"/>
    <property type="project" value="TreeGrafter"/>
</dbReference>
<dbReference type="EMBL" id="QAAA01000009">
    <property type="protein sequence ID" value="PTN01933.1"/>
    <property type="molecule type" value="Genomic_DNA"/>
</dbReference>
<evidence type="ECO:0000313" key="20">
    <source>
        <dbReference type="Proteomes" id="UP000243859"/>
    </source>
</evidence>
<dbReference type="Gene3D" id="3.40.50.300">
    <property type="entry name" value="P-loop containing nucleotide triphosphate hydrolases"/>
    <property type="match status" value="4"/>
</dbReference>
<reference evidence="19 20" key="1">
    <citation type="submission" date="2018-04" db="EMBL/GenBank/DDBJ databases">
        <title>Genomic Encyclopedia of Archaeal and Bacterial Type Strains, Phase II (KMG-II): from individual species to whole genera.</title>
        <authorList>
            <person name="Goeker M."/>
        </authorList>
    </citation>
    <scope>NUCLEOTIDE SEQUENCE [LARGE SCALE GENOMIC DNA]</scope>
    <source>
        <strain evidence="19 20">DSM 18064</strain>
    </source>
</reference>